<keyword evidence="4" id="KW-0812">Transmembrane</keyword>
<dbReference type="InterPro" id="IPR006597">
    <property type="entry name" value="Sel1-like"/>
</dbReference>
<sequence>MGGVNIFKVHPPSTPGLFERINPFQRRKAESSPAVQQEQEQEQEEKDTQDEVVTKEPSSDIERSGSDSDDDEITYPEGGLKAWLVTFGSWCAMTAGFGTINTIGVFSAYISNNQLEGYDESTVSWIFGLYVFMTFFCGLQIGPIFDAKGPTVLLIVGAALLVLSIMLLGLCTQLWHFIIVFSLVGGVGTSLLFTPSIAAVSHWFAKRRGTATGLAATGGSFGGIIFPLMLQSLLPKVGWGWSTRILGFLVLFLAIAGILLCRSRLPPKKGDATSWRDMLPDFRIFNDGTGALAVTTAGIFFIEWGLFVPVTYIPSYFLARQNSTSDPFAYQLLAIFNAGSCFGRWLPGYVADRIGRYNAMVVTVLLCVLSVFGLWLPDCLVEGPTDSVALIVVFAVVFGFASGSGISLTPICVGELCETQEYGRYYATAYTIVSFSSLTGIPIAGALISATGMTGGQTYWAAIVFTGGCYAVALACFVWTAGGTKSGHFARATPTSVRHVVPDEAVLSRDQLSLPFPAHAVATLMAGIVFILHVAGTGAAEDASPNLKHRFEDATDSLDRLDSAEAAEAVATAQDLLSHIHTTSLRSPRHRKPTGFLATTWYFATEVFAFLFLNGPAIEPRTSATWERTQPWHQPIRLLEAAKGANNTDAMYLLGDISFHGKYGHPRNYTKAFDSYQTLASLTGNATAQHHIGFMYATGIGGVAEKDQARALVYHTFAADGGNTRSQMTAAYRHHAGIATPRNCDKAAGYYKKVAEKAITHVHAGPPGGAQLIKEAYRLADEKGGAYGEGASVTSSGRNAKRGGGMNEQNAAFDDVLEYLDLMSRKGELKATFGLGRLHYEGSRNLKQDYNMAKEFFLEIARKYWTKDGKIRSDPEPGLDKLASKAAGYLGRMFLRGEGMDQNFAKARVWFKRGVDNGDALCQYSLGLMYLNGFGVEKDAVRAADYLGAAADQDFSPAQVRLGALFLDQGEIETAYNYFSIALRHDHVEAYYYLAEIHNRVVGNRDRSCTTAALYYKIVAEKAESVHSNFTQANEAYEDGDVDTAMMYYMMAAEQGYEIGEANVAFLLDTPRQPLAALSGLLPWTQKHVSRLGDAALALIYWTRSAKQANIDSLVKMGDYYLSGMGTSFDAEKAAACYQAAAETHESAQAMWNLGWMHENGVGIAQDFHLAKRFYDQSLETNAEAYLPVTLALMKLRARSFWNTITRGKINSIHDDTKRRKFTFAEWVTNFLEADLEAYAEQLARDGEDGMGPQQDEWDTAAGGVHGDGPDVLYAEIDDGIVEMFAILGLAGALAFLVYYRQQAVNRVRRAREEEQQQPPPPRNQGHGQADENEEARRRREDEAQRGMFPGPGDPAQMDWVVGGIGH</sequence>
<feature type="transmembrane region" description="Helical" evidence="4">
    <location>
        <begin position="284"/>
        <end position="308"/>
    </location>
</feature>
<dbReference type="InterPro" id="IPR020846">
    <property type="entry name" value="MFS_dom"/>
</dbReference>
<feature type="region of interest" description="Disordered" evidence="3">
    <location>
        <begin position="1310"/>
        <end position="1367"/>
    </location>
</feature>
<dbReference type="PANTHER" id="PTHR11102">
    <property type="entry name" value="SEL-1-LIKE PROTEIN"/>
    <property type="match status" value="1"/>
</dbReference>
<protein>
    <recommendedName>
        <fullName evidence="5">Major facilitator superfamily (MFS) profile domain-containing protein</fullName>
    </recommendedName>
</protein>
<feature type="compositionally biased region" description="Basic and acidic residues" evidence="3">
    <location>
        <begin position="1335"/>
        <end position="1345"/>
    </location>
</feature>
<evidence type="ECO:0000256" key="2">
    <source>
        <dbReference type="ARBA" id="ARBA00038101"/>
    </source>
</evidence>
<feature type="compositionally biased region" description="Basic and acidic residues" evidence="3">
    <location>
        <begin position="52"/>
        <end position="66"/>
    </location>
</feature>
<dbReference type="InterPro" id="IPR011701">
    <property type="entry name" value="MFS"/>
</dbReference>
<evidence type="ECO:0000259" key="5">
    <source>
        <dbReference type="PROSITE" id="PS50850"/>
    </source>
</evidence>
<dbReference type="Proteomes" id="UP000327013">
    <property type="component" value="Unassembled WGS sequence"/>
</dbReference>
<dbReference type="GO" id="GO:0005789">
    <property type="term" value="C:endoplasmic reticulum membrane"/>
    <property type="evidence" value="ECO:0007669"/>
    <property type="project" value="TreeGrafter"/>
</dbReference>
<dbReference type="OrthoDB" id="509488at2759"/>
<reference evidence="6 7" key="1">
    <citation type="submission" date="2019-06" db="EMBL/GenBank/DDBJ databases">
        <title>A chromosomal-level reference genome of Carpinus fangiana (Coryloideae, Betulaceae).</title>
        <authorList>
            <person name="Yang X."/>
            <person name="Wang Z."/>
            <person name="Zhang L."/>
            <person name="Hao G."/>
            <person name="Liu J."/>
            <person name="Yang Y."/>
        </authorList>
    </citation>
    <scope>NUCLEOTIDE SEQUENCE [LARGE SCALE GENOMIC DNA]</scope>
    <source>
        <strain evidence="6">Cfa_2016G</strain>
        <tissue evidence="6">Leaf</tissue>
    </source>
</reference>
<dbReference type="InterPro" id="IPR011990">
    <property type="entry name" value="TPR-like_helical_dom_sf"/>
</dbReference>
<comment type="subcellular location">
    <subcellularLocation>
        <location evidence="1">Membrane</location>
        <topology evidence="1">Multi-pass membrane protein</topology>
    </subcellularLocation>
</comment>
<dbReference type="PROSITE" id="PS50850">
    <property type="entry name" value="MFS"/>
    <property type="match status" value="1"/>
</dbReference>
<dbReference type="GO" id="GO:0022857">
    <property type="term" value="F:transmembrane transporter activity"/>
    <property type="evidence" value="ECO:0007669"/>
    <property type="project" value="InterPro"/>
</dbReference>
<dbReference type="EMBL" id="VIBQ01000038">
    <property type="protein sequence ID" value="KAB8446198.1"/>
    <property type="molecule type" value="Genomic_DNA"/>
</dbReference>
<feature type="transmembrane region" description="Helical" evidence="4">
    <location>
        <begin position="460"/>
        <end position="481"/>
    </location>
</feature>
<feature type="transmembrane region" description="Helical" evidence="4">
    <location>
        <begin position="425"/>
        <end position="448"/>
    </location>
</feature>
<evidence type="ECO:0000256" key="4">
    <source>
        <dbReference type="SAM" id="Phobius"/>
    </source>
</evidence>
<feature type="domain" description="Major facilitator superfamily (MFS) profile" evidence="5">
    <location>
        <begin position="84"/>
        <end position="485"/>
    </location>
</feature>
<dbReference type="Gene3D" id="1.25.40.10">
    <property type="entry name" value="Tetratricopeptide repeat domain"/>
    <property type="match status" value="3"/>
</dbReference>
<evidence type="ECO:0000256" key="1">
    <source>
        <dbReference type="ARBA" id="ARBA00004141"/>
    </source>
</evidence>
<dbReference type="CDD" id="cd17352">
    <property type="entry name" value="MFS_MCT_SLC16"/>
    <property type="match status" value="1"/>
</dbReference>
<dbReference type="SUPFAM" id="SSF81901">
    <property type="entry name" value="HCP-like"/>
    <property type="match status" value="3"/>
</dbReference>
<dbReference type="InterPro" id="IPR036259">
    <property type="entry name" value="MFS_trans_sf"/>
</dbReference>
<feature type="transmembrane region" description="Helical" evidence="4">
    <location>
        <begin position="122"/>
        <end position="139"/>
    </location>
</feature>
<feature type="transmembrane region" description="Helical" evidence="4">
    <location>
        <begin position="245"/>
        <end position="263"/>
    </location>
</feature>
<feature type="region of interest" description="Disordered" evidence="3">
    <location>
        <begin position="1"/>
        <end position="73"/>
    </location>
</feature>
<dbReference type="PANTHER" id="PTHR11102:SF147">
    <property type="entry name" value="SEL1L ADAPTOR SUBUNIT OF ERAD E3 UBIQUITIN LIGASE"/>
    <property type="match status" value="1"/>
</dbReference>
<evidence type="ECO:0000313" key="7">
    <source>
        <dbReference type="Proteomes" id="UP000327013"/>
    </source>
</evidence>
<organism evidence="6 7">
    <name type="scientific">Carpinus fangiana</name>
    <dbReference type="NCBI Taxonomy" id="176857"/>
    <lineage>
        <taxon>Eukaryota</taxon>
        <taxon>Viridiplantae</taxon>
        <taxon>Streptophyta</taxon>
        <taxon>Embryophyta</taxon>
        <taxon>Tracheophyta</taxon>
        <taxon>Spermatophyta</taxon>
        <taxon>Magnoliopsida</taxon>
        <taxon>eudicotyledons</taxon>
        <taxon>Gunneridae</taxon>
        <taxon>Pentapetalae</taxon>
        <taxon>rosids</taxon>
        <taxon>fabids</taxon>
        <taxon>Fagales</taxon>
        <taxon>Betulaceae</taxon>
        <taxon>Carpinus</taxon>
    </lineage>
</organism>
<dbReference type="Gene3D" id="1.20.1250.20">
    <property type="entry name" value="MFS general substrate transporter like domains"/>
    <property type="match status" value="2"/>
</dbReference>
<keyword evidence="4" id="KW-1133">Transmembrane helix</keyword>
<dbReference type="InterPro" id="IPR050767">
    <property type="entry name" value="Sel1_AlgK"/>
</dbReference>
<dbReference type="Pfam" id="PF08238">
    <property type="entry name" value="Sel1"/>
    <property type="match status" value="9"/>
</dbReference>
<evidence type="ECO:0000313" key="6">
    <source>
        <dbReference type="EMBL" id="KAB8446198.1"/>
    </source>
</evidence>
<dbReference type="SMART" id="SM00671">
    <property type="entry name" value="SEL1"/>
    <property type="match status" value="11"/>
</dbReference>
<name>A0A5N6L0U5_9ROSI</name>
<gene>
    <name evidence="6" type="ORF">FH972_025180</name>
</gene>
<dbReference type="SUPFAM" id="SSF103473">
    <property type="entry name" value="MFS general substrate transporter"/>
    <property type="match status" value="1"/>
</dbReference>
<keyword evidence="7" id="KW-1185">Reference proteome</keyword>
<feature type="transmembrane region" description="Helical" evidence="4">
    <location>
        <begin position="212"/>
        <end position="233"/>
    </location>
</feature>
<feature type="transmembrane region" description="Helical" evidence="4">
    <location>
        <begin position="328"/>
        <end position="346"/>
    </location>
</feature>
<feature type="transmembrane region" description="Helical" evidence="4">
    <location>
        <begin position="174"/>
        <end position="200"/>
    </location>
</feature>
<feature type="transmembrane region" description="Helical" evidence="4">
    <location>
        <begin position="82"/>
        <end position="110"/>
    </location>
</feature>
<dbReference type="GO" id="GO:0036503">
    <property type="term" value="P:ERAD pathway"/>
    <property type="evidence" value="ECO:0007669"/>
    <property type="project" value="TreeGrafter"/>
</dbReference>
<dbReference type="Pfam" id="PF07690">
    <property type="entry name" value="MFS_1"/>
    <property type="match status" value="1"/>
</dbReference>
<feature type="transmembrane region" description="Helical" evidence="4">
    <location>
        <begin position="1280"/>
        <end position="1300"/>
    </location>
</feature>
<comment type="similarity">
    <text evidence="2">Belongs to the sel-1 family.</text>
</comment>
<comment type="caution">
    <text evidence="6">The sequence shown here is derived from an EMBL/GenBank/DDBJ whole genome shotgun (WGS) entry which is preliminary data.</text>
</comment>
<proteinExistence type="inferred from homology"/>
<feature type="transmembrane region" description="Helical" evidence="4">
    <location>
        <begin position="388"/>
        <end position="413"/>
    </location>
</feature>
<evidence type="ECO:0000256" key="3">
    <source>
        <dbReference type="SAM" id="MobiDB-lite"/>
    </source>
</evidence>
<accession>A0A5N6L0U5</accession>
<feature type="transmembrane region" description="Helical" evidence="4">
    <location>
        <begin position="151"/>
        <end position="168"/>
    </location>
</feature>
<keyword evidence="4" id="KW-0472">Membrane</keyword>
<feature type="compositionally biased region" description="Acidic residues" evidence="3">
    <location>
        <begin position="39"/>
        <end position="50"/>
    </location>
</feature>
<feature type="transmembrane region" description="Helical" evidence="4">
    <location>
        <begin position="358"/>
        <end position="376"/>
    </location>
</feature>